<dbReference type="OrthoDB" id="1923285at2759"/>
<dbReference type="Gene3D" id="3.40.50.1820">
    <property type="entry name" value="alpha/beta hydrolase"/>
    <property type="match status" value="2"/>
</dbReference>
<dbReference type="Proteomes" id="UP000006727">
    <property type="component" value="Chromosome 5"/>
</dbReference>
<dbReference type="InterPro" id="IPR029058">
    <property type="entry name" value="AB_hydrolase_fold"/>
</dbReference>
<evidence type="ECO:0000313" key="4">
    <source>
        <dbReference type="EMBL" id="PNR53391.1"/>
    </source>
</evidence>
<dbReference type="SUPFAM" id="SSF53474">
    <property type="entry name" value="alpha/beta-Hydrolases"/>
    <property type="match status" value="2"/>
</dbReference>
<accession>A0A2K1KHY0</accession>
<sequence>MRKSQVAATVVAALSSLLWATLVGALLENSHKCRANSVAIAALQSDANVTVHRKGDIGYIFLSQTAVIPPFLGGPNVTRGVVIMPEKHVAPEAYAPLARELALRGIYAVIMKKARAERVLRAMMLMPLLEHWILAGHGEEPGALAAQLARTLHPKVMGVVLLATPMPLDVDMSDLNIIVVSLYGREDNVVTPETVEESFSRMPGDSGVTLFPNLGHYDFAMSDCVGNNVTQRVKRGLGQSDDYFNNIVSKVYSAVVLSRWPVASEKALSFSDNEKLKPGHNDSKLYPGDIRVQCTEVPIPNTGPQRSWWVFTPTEIKGGLVYYPGGSVDARAYFPLAFEIAARGHLVVIVEMPLRSASYGYQDANTVISSKHPSLSGVPEGMWAVGGHSAGGYAATQYVGQFSDRIYAAVLHAGGWAVNLTENPLPMANIYGTLDDLTPGGYDRYRYRYTDPPPKGVGPLVNLETTRFIPVIGANHYQTGDYGYQPPDQIPIISMEQQVVEFAAMTVSFLDDAAAGWPFPAPAPASPSPTPEPAPVSPSPTPEPAPVSPSPTPEPAPVSPSPTQKPAPASPSPTPAPTPVPPSLTPAPAPAPTWRIRGETGYAF</sequence>
<protein>
    <recommendedName>
        <fullName evidence="3">Alpha/beta hydrolase fold-5 domain-containing protein</fullName>
    </recommendedName>
</protein>
<feature type="chain" id="PRO_5043158297" description="Alpha/beta hydrolase fold-5 domain-containing protein" evidence="2">
    <location>
        <begin position="36"/>
        <end position="604"/>
    </location>
</feature>
<dbReference type="GO" id="GO:0016787">
    <property type="term" value="F:hydrolase activity"/>
    <property type="evidence" value="ECO:0007669"/>
    <property type="project" value="InterPro"/>
</dbReference>
<evidence type="ECO:0000313" key="5">
    <source>
        <dbReference type="EnsemblPlants" id="Pp3c5_960V3.1"/>
    </source>
</evidence>
<keyword evidence="2" id="KW-0732">Signal</keyword>
<dbReference type="GeneID" id="112282501"/>
<feature type="signal peptide" evidence="2">
    <location>
        <begin position="1"/>
        <end position="35"/>
    </location>
</feature>
<reference evidence="4 6" key="2">
    <citation type="journal article" date="2018" name="Plant J.">
        <title>The Physcomitrella patens chromosome-scale assembly reveals moss genome structure and evolution.</title>
        <authorList>
            <person name="Lang D."/>
            <person name="Ullrich K.K."/>
            <person name="Murat F."/>
            <person name="Fuchs J."/>
            <person name="Jenkins J."/>
            <person name="Haas F.B."/>
            <person name="Piednoel M."/>
            <person name="Gundlach H."/>
            <person name="Van Bel M."/>
            <person name="Meyberg R."/>
            <person name="Vives C."/>
            <person name="Morata J."/>
            <person name="Symeonidi A."/>
            <person name="Hiss M."/>
            <person name="Muchero W."/>
            <person name="Kamisugi Y."/>
            <person name="Saleh O."/>
            <person name="Blanc G."/>
            <person name="Decker E.L."/>
            <person name="van Gessel N."/>
            <person name="Grimwood J."/>
            <person name="Hayes R.D."/>
            <person name="Graham S.W."/>
            <person name="Gunter L.E."/>
            <person name="McDaniel S.F."/>
            <person name="Hoernstein S.N.W."/>
            <person name="Larsson A."/>
            <person name="Li F.W."/>
            <person name="Perroud P.F."/>
            <person name="Phillips J."/>
            <person name="Ranjan P."/>
            <person name="Rokshar D.S."/>
            <person name="Rothfels C.J."/>
            <person name="Schneider L."/>
            <person name="Shu S."/>
            <person name="Stevenson D.W."/>
            <person name="Thummler F."/>
            <person name="Tillich M."/>
            <person name="Villarreal Aguilar J.C."/>
            <person name="Widiez T."/>
            <person name="Wong G.K."/>
            <person name="Wymore A."/>
            <person name="Zhang Y."/>
            <person name="Zimmer A.D."/>
            <person name="Quatrano R.S."/>
            <person name="Mayer K.F.X."/>
            <person name="Goodstein D."/>
            <person name="Casacuberta J.M."/>
            <person name="Vandepoele K."/>
            <person name="Reski R."/>
            <person name="Cuming A.C."/>
            <person name="Tuskan G.A."/>
            <person name="Maumus F."/>
            <person name="Salse J."/>
            <person name="Schmutz J."/>
            <person name="Rensing S.A."/>
        </authorList>
    </citation>
    <scope>NUCLEOTIDE SEQUENCE [LARGE SCALE GENOMIC DNA]</scope>
    <source>
        <strain evidence="5 6">cv. Gransden 2004</strain>
    </source>
</reference>
<dbReference type="Gramene" id="Pp3c5_960V3.3">
    <property type="protein sequence ID" value="Pp3c5_960V3.3"/>
    <property type="gene ID" value="Pp3c5_960"/>
</dbReference>
<proteinExistence type="predicted"/>
<feature type="compositionally biased region" description="Pro residues" evidence="1">
    <location>
        <begin position="520"/>
        <end position="591"/>
    </location>
</feature>
<evidence type="ECO:0000256" key="2">
    <source>
        <dbReference type="SAM" id="SignalP"/>
    </source>
</evidence>
<dbReference type="OMA" id="ANHYQIG"/>
<evidence type="ECO:0000313" key="6">
    <source>
        <dbReference type="Proteomes" id="UP000006727"/>
    </source>
</evidence>
<dbReference type="EMBL" id="ABEU02000005">
    <property type="protein sequence ID" value="PNR53391.1"/>
    <property type="molecule type" value="Genomic_DNA"/>
</dbReference>
<gene>
    <name evidence="5" type="primary">LOC112282501</name>
    <name evidence="4" type="ORF">PHYPA_007066</name>
</gene>
<feature type="region of interest" description="Disordered" evidence="1">
    <location>
        <begin position="520"/>
        <end position="604"/>
    </location>
</feature>
<feature type="domain" description="Alpha/beta hydrolase fold-5" evidence="3">
    <location>
        <begin position="320"/>
        <end position="498"/>
    </location>
</feature>
<dbReference type="InterPro" id="IPR029059">
    <property type="entry name" value="AB_hydrolase_5"/>
</dbReference>
<dbReference type="PaxDb" id="3218-PP1S259_112V6.1"/>
<dbReference type="Gramene" id="Pp3c5_960V3.1">
    <property type="protein sequence ID" value="Pp3c5_960V3.1"/>
    <property type="gene ID" value="Pp3c5_960"/>
</dbReference>
<dbReference type="AlphaFoldDB" id="A0A2K1KHY0"/>
<feature type="domain" description="Alpha/beta hydrolase fold-5" evidence="3">
    <location>
        <begin position="81"/>
        <end position="220"/>
    </location>
</feature>
<reference evidence="5" key="3">
    <citation type="submission" date="2020-12" db="UniProtKB">
        <authorList>
            <consortium name="EnsemblPlants"/>
        </authorList>
    </citation>
    <scope>IDENTIFICATION</scope>
</reference>
<dbReference type="RefSeq" id="XP_024375907.1">
    <property type="nucleotide sequence ID" value="XM_024520139.2"/>
</dbReference>
<dbReference type="KEGG" id="ppp:112282501"/>
<dbReference type="EnsemblPlants" id="Pp3c5_960V3.3">
    <property type="protein sequence ID" value="Pp3c5_960V3.3"/>
    <property type="gene ID" value="Pp3c5_960"/>
</dbReference>
<evidence type="ECO:0000259" key="3">
    <source>
        <dbReference type="Pfam" id="PF12695"/>
    </source>
</evidence>
<organism evidence="4">
    <name type="scientific">Physcomitrium patens</name>
    <name type="common">Spreading-leaved earth moss</name>
    <name type="synonym">Physcomitrella patens</name>
    <dbReference type="NCBI Taxonomy" id="3218"/>
    <lineage>
        <taxon>Eukaryota</taxon>
        <taxon>Viridiplantae</taxon>
        <taxon>Streptophyta</taxon>
        <taxon>Embryophyta</taxon>
        <taxon>Bryophyta</taxon>
        <taxon>Bryophytina</taxon>
        <taxon>Bryopsida</taxon>
        <taxon>Funariidae</taxon>
        <taxon>Funariales</taxon>
        <taxon>Funariaceae</taxon>
        <taxon>Physcomitrium</taxon>
    </lineage>
</organism>
<reference evidence="4 6" key="1">
    <citation type="journal article" date="2008" name="Science">
        <title>The Physcomitrella genome reveals evolutionary insights into the conquest of land by plants.</title>
        <authorList>
            <person name="Rensing S."/>
            <person name="Lang D."/>
            <person name="Zimmer A."/>
            <person name="Terry A."/>
            <person name="Salamov A."/>
            <person name="Shapiro H."/>
            <person name="Nishiyama T."/>
            <person name="Perroud P.-F."/>
            <person name="Lindquist E."/>
            <person name="Kamisugi Y."/>
            <person name="Tanahashi T."/>
            <person name="Sakakibara K."/>
            <person name="Fujita T."/>
            <person name="Oishi K."/>
            <person name="Shin-I T."/>
            <person name="Kuroki Y."/>
            <person name="Toyoda A."/>
            <person name="Suzuki Y."/>
            <person name="Hashimoto A."/>
            <person name="Yamaguchi K."/>
            <person name="Sugano A."/>
            <person name="Kohara Y."/>
            <person name="Fujiyama A."/>
            <person name="Anterola A."/>
            <person name="Aoki S."/>
            <person name="Ashton N."/>
            <person name="Barbazuk W.B."/>
            <person name="Barker E."/>
            <person name="Bennetzen J."/>
            <person name="Bezanilla M."/>
            <person name="Blankenship R."/>
            <person name="Cho S.H."/>
            <person name="Dutcher S."/>
            <person name="Estelle M."/>
            <person name="Fawcett J.A."/>
            <person name="Gundlach H."/>
            <person name="Hanada K."/>
            <person name="Heyl A."/>
            <person name="Hicks K.A."/>
            <person name="Hugh J."/>
            <person name="Lohr M."/>
            <person name="Mayer K."/>
            <person name="Melkozernov A."/>
            <person name="Murata T."/>
            <person name="Nelson D."/>
            <person name="Pils B."/>
            <person name="Prigge M."/>
            <person name="Reiss B."/>
            <person name="Renner T."/>
            <person name="Rombauts S."/>
            <person name="Rushton P."/>
            <person name="Sanderfoot A."/>
            <person name="Schween G."/>
            <person name="Shiu S.-H."/>
            <person name="Stueber K."/>
            <person name="Theodoulou F.L."/>
            <person name="Tu H."/>
            <person name="Van de Peer Y."/>
            <person name="Verrier P.J."/>
            <person name="Waters E."/>
            <person name="Wood A."/>
            <person name="Yang L."/>
            <person name="Cove D."/>
            <person name="Cuming A."/>
            <person name="Hasebe M."/>
            <person name="Lucas S."/>
            <person name="Mishler D.B."/>
            <person name="Reski R."/>
            <person name="Grigoriev I."/>
            <person name="Quatrano R.S."/>
            <person name="Boore J.L."/>
        </authorList>
    </citation>
    <scope>NUCLEOTIDE SEQUENCE [LARGE SCALE GENOMIC DNA]</scope>
    <source>
        <strain evidence="5 6">cv. Gransden 2004</strain>
    </source>
</reference>
<evidence type="ECO:0000256" key="1">
    <source>
        <dbReference type="SAM" id="MobiDB-lite"/>
    </source>
</evidence>
<name>A0A2K1KHY0_PHYPA</name>
<dbReference type="Pfam" id="PF12695">
    <property type="entry name" value="Abhydrolase_5"/>
    <property type="match status" value="2"/>
</dbReference>
<keyword evidence="6" id="KW-1185">Reference proteome</keyword>
<dbReference type="PRINTS" id="PR01217">
    <property type="entry name" value="PRICHEXTENSN"/>
</dbReference>
<dbReference type="EnsemblPlants" id="Pp3c5_960V3.1">
    <property type="protein sequence ID" value="Pp3c5_960V3.1"/>
    <property type="gene ID" value="Pp3c5_960"/>
</dbReference>